<dbReference type="EC" id="2.1.1.37" evidence="1"/>
<comment type="caution">
    <text evidence="6">The sequence shown here is derived from an EMBL/GenBank/DDBJ whole genome shotgun (WGS) entry which is preliminary data.</text>
</comment>
<evidence type="ECO:0000256" key="3">
    <source>
        <dbReference type="ARBA" id="ARBA00022679"/>
    </source>
</evidence>
<dbReference type="Proteomes" id="UP000306102">
    <property type="component" value="Unassembled WGS sequence"/>
</dbReference>
<reference evidence="6 7" key="1">
    <citation type="journal article" date="2018" name="Proc. Natl. Acad. Sci. U.S.A.">
        <title>Draft genome sequence of Camellia sinensis var. sinensis provides insights into the evolution of the tea genome and tea quality.</title>
        <authorList>
            <person name="Wei C."/>
            <person name="Yang H."/>
            <person name="Wang S."/>
            <person name="Zhao J."/>
            <person name="Liu C."/>
            <person name="Gao L."/>
            <person name="Xia E."/>
            <person name="Lu Y."/>
            <person name="Tai Y."/>
            <person name="She G."/>
            <person name="Sun J."/>
            <person name="Cao H."/>
            <person name="Tong W."/>
            <person name="Gao Q."/>
            <person name="Li Y."/>
            <person name="Deng W."/>
            <person name="Jiang X."/>
            <person name="Wang W."/>
            <person name="Chen Q."/>
            <person name="Zhang S."/>
            <person name="Li H."/>
            <person name="Wu J."/>
            <person name="Wang P."/>
            <person name="Li P."/>
            <person name="Shi C."/>
            <person name="Zheng F."/>
            <person name="Jian J."/>
            <person name="Huang B."/>
            <person name="Shan D."/>
            <person name="Shi M."/>
            <person name="Fang C."/>
            <person name="Yue Y."/>
            <person name="Li F."/>
            <person name="Li D."/>
            <person name="Wei S."/>
            <person name="Han B."/>
            <person name="Jiang C."/>
            <person name="Yin Y."/>
            <person name="Xia T."/>
            <person name="Zhang Z."/>
            <person name="Bennetzen J.L."/>
            <person name="Zhao S."/>
            <person name="Wan X."/>
        </authorList>
    </citation>
    <scope>NUCLEOTIDE SEQUENCE [LARGE SCALE GENOMIC DNA]</scope>
    <source>
        <strain evidence="7">cv. Shuchazao</strain>
        <tissue evidence="6">Leaf</tissue>
    </source>
</reference>
<keyword evidence="3" id="KW-0808">Transferase</keyword>
<dbReference type="PANTHER" id="PTHR10629">
    <property type="entry name" value="CYTOSINE-SPECIFIC METHYLTRANSFERASE"/>
    <property type="match status" value="1"/>
</dbReference>
<keyword evidence="2" id="KW-0489">Methyltransferase</keyword>
<evidence type="ECO:0000313" key="7">
    <source>
        <dbReference type="Proteomes" id="UP000306102"/>
    </source>
</evidence>
<gene>
    <name evidence="6" type="ORF">TEA_019704</name>
</gene>
<evidence type="ECO:0000313" key="6">
    <source>
        <dbReference type="EMBL" id="THG01771.1"/>
    </source>
</evidence>
<dbReference type="GO" id="GO:0044027">
    <property type="term" value="P:negative regulation of gene expression via chromosomal CpG island methylation"/>
    <property type="evidence" value="ECO:0007669"/>
    <property type="project" value="TreeGrafter"/>
</dbReference>
<dbReference type="GO" id="GO:0003677">
    <property type="term" value="F:DNA binding"/>
    <property type="evidence" value="ECO:0007669"/>
    <property type="project" value="TreeGrafter"/>
</dbReference>
<evidence type="ECO:0000256" key="1">
    <source>
        <dbReference type="ARBA" id="ARBA00011975"/>
    </source>
</evidence>
<organism evidence="6 7">
    <name type="scientific">Camellia sinensis var. sinensis</name>
    <name type="common">China tea</name>
    <dbReference type="NCBI Taxonomy" id="542762"/>
    <lineage>
        <taxon>Eukaryota</taxon>
        <taxon>Viridiplantae</taxon>
        <taxon>Streptophyta</taxon>
        <taxon>Embryophyta</taxon>
        <taxon>Tracheophyta</taxon>
        <taxon>Spermatophyta</taxon>
        <taxon>Magnoliopsida</taxon>
        <taxon>eudicotyledons</taxon>
        <taxon>Gunneridae</taxon>
        <taxon>Pentapetalae</taxon>
        <taxon>asterids</taxon>
        <taxon>Ericales</taxon>
        <taxon>Theaceae</taxon>
        <taxon>Camellia</taxon>
    </lineage>
</organism>
<keyword evidence="4" id="KW-0949">S-adenosyl-L-methionine</keyword>
<dbReference type="EMBL" id="SDRB02011335">
    <property type="protein sequence ID" value="THG01771.1"/>
    <property type="molecule type" value="Genomic_DNA"/>
</dbReference>
<keyword evidence="7" id="KW-1185">Reference proteome</keyword>
<dbReference type="InterPro" id="IPR029063">
    <property type="entry name" value="SAM-dependent_MTases_sf"/>
</dbReference>
<dbReference type="InterPro" id="IPR050390">
    <property type="entry name" value="C5-Methyltransferase"/>
</dbReference>
<proteinExistence type="predicted"/>
<evidence type="ECO:0000256" key="4">
    <source>
        <dbReference type="ARBA" id="ARBA00022691"/>
    </source>
</evidence>
<protein>
    <recommendedName>
        <fullName evidence="1">DNA (cytosine-5-)-methyltransferase</fullName>
        <ecNumber evidence="1">2.1.1.37</ecNumber>
    </recommendedName>
</protein>
<sequence length="159" mass="17715">MCNRYGPGTTMPETNSRVNVPSSNQGVPKTLNKVPDYAINFCDGKSTRPFSRLWWDETVPTLLCRPDLHSQSILHPEQDRVLTIRECARLQGFPDYYEFCGSVKERYCQVGNAVAIPVARALGFALGMAVRKLTGDEPIMTLPPKFSHSTASCCNLHPI</sequence>
<dbReference type="Gene3D" id="3.90.120.10">
    <property type="entry name" value="DNA Methylase, subunit A, domain 2"/>
    <property type="match status" value="1"/>
</dbReference>
<evidence type="ECO:0000256" key="5">
    <source>
        <dbReference type="SAM" id="MobiDB-lite"/>
    </source>
</evidence>
<dbReference type="STRING" id="542762.A0A4S4DGA2"/>
<dbReference type="SUPFAM" id="SSF53335">
    <property type="entry name" value="S-adenosyl-L-methionine-dependent methyltransferases"/>
    <property type="match status" value="1"/>
</dbReference>
<dbReference type="InterPro" id="IPR001525">
    <property type="entry name" value="C5_MeTfrase"/>
</dbReference>
<accession>A0A4S4DGA2</accession>
<dbReference type="AlphaFoldDB" id="A0A4S4DGA2"/>
<dbReference type="GO" id="GO:0005634">
    <property type="term" value="C:nucleus"/>
    <property type="evidence" value="ECO:0007669"/>
    <property type="project" value="TreeGrafter"/>
</dbReference>
<dbReference type="GO" id="GO:0032259">
    <property type="term" value="P:methylation"/>
    <property type="evidence" value="ECO:0007669"/>
    <property type="project" value="UniProtKB-KW"/>
</dbReference>
<evidence type="ECO:0000256" key="2">
    <source>
        <dbReference type="ARBA" id="ARBA00022603"/>
    </source>
</evidence>
<dbReference type="Pfam" id="PF00145">
    <property type="entry name" value="DNA_methylase"/>
    <property type="match status" value="1"/>
</dbReference>
<dbReference type="PANTHER" id="PTHR10629:SF44">
    <property type="entry name" value="DNA (CYTOSINE-5-)-METHYLTRANSFERASE"/>
    <property type="match status" value="1"/>
</dbReference>
<feature type="region of interest" description="Disordered" evidence="5">
    <location>
        <begin position="1"/>
        <end position="26"/>
    </location>
</feature>
<name>A0A4S4DGA2_CAMSN</name>
<dbReference type="GO" id="GO:0003886">
    <property type="term" value="F:DNA (cytosine-5-)-methyltransferase activity"/>
    <property type="evidence" value="ECO:0007669"/>
    <property type="project" value="UniProtKB-EC"/>
</dbReference>
<feature type="compositionally biased region" description="Polar residues" evidence="5">
    <location>
        <begin position="11"/>
        <end position="26"/>
    </location>
</feature>